<evidence type="ECO:0000256" key="1">
    <source>
        <dbReference type="ARBA" id="ARBA00004167"/>
    </source>
</evidence>
<dbReference type="PROSITE" id="PS51296">
    <property type="entry name" value="RIESKE"/>
    <property type="match status" value="1"/>
</dbReference>
<dbReference type="PRINTS" id="PR00162">
    <property type="entry name" value="RIESKE"/>
</dbReference>
<reference evidence="14 15" key="1">
    <citation type="submission" date="2016-11" db="EMBL/GenBank/DDBJ databases">
        <title>The macronuclear genome of Stentor coeruleus: a giant cell with tiny introns.</title>
        <authorList>
            <person name="Slabodnick M."/>
            <person name="Ruby J.G."/>
            <person name="Reiff S.B."/>
            <person name="Swart E.C."/>
            <person name="Gosai S."/>
            <person name="Prabakaran S."/>
            <person name="Witkowska E."/>
            <person name="Larue G.E."/>
            <person name="Fisher S."/>
            <person name="Freeman R.M."/>
            <person name="Gunawardena J."/>
            <person name="Chu W."/>
            <person name="Stover N.A."/>
            <person name="Gregory B.D."/>
            <person name="Nowacki M."/>
            <person name="Derisi J."/>
            <person name="Roy S.W."/>
            <person name="Marshall W.F."/>
            <person name="Sood P."/>
        </authorList>
    </citation>
    <scope>NUCLEOTIDE SEQUENCE [LARGE SCALE GENOMIC DNA]</scope>
    <source>
        <strain evidence="14">WM001</strain>
    </source>
</reference>
<keyword evidence="7" id="KW-0408">Iron</keyword>
<dbReference type="GO" id="GO:0051537">
    <property type="term" value="F:2 iron, 2 sulfur cluster binding"/>
    <property type="evidence" value="ECO:0007669"/>
    <property type="project" value="UniProtKB-KW"/>
</dbReference>
<gene>
    <name evidence="14" type="ORF">SteCoe_31449</name>
</gene>
<keyword evidence="11" id="KW-0813">Transport</keyword>
<dbReference type="AlphaFoldDB" id="A0A1R2B1D2"/>
<evidence type="ECO:0000256" key="9">
    <source>
        <dbReference type="ARBA" id="ARBA00023136"/>
    </source>
</evidence>
<keyword evidence="12" id="KW-0496">Mitochondrion</keyword>
<evidence type="ECO:0000256" key="2">
    <source>
        <dbReference type="ARBA" id="ARBA00010651"/>
    </source>
</evidence>
<comment type="caution">
    <text evidence="14">The sequence shown here is derived from an EMBL/GenBank/DDBJ whole genome shotgun (WGS) entry which is preliminary data.</text>
</comment>
<evidence type="ECO:0000256" key="7">
    <source>
        <dbReference type="ARBA" id="ARBA00023004"/>
    </source>
</evidence>
<accession>A0A1R2B1D2</accession>
<evidence type="ECO:0000256" key="4">
    <source>
        <dbReference type="ARBA" id="ARBA00022714"/>
    </source>
</evidence>
<evidence type="ECO:0000256" key="6">
    <source>
        <dbReference type="ARBA" id="ARBA00022989"/>
    </source>
</evidence>
<evidence type="ECO:0000256" key="5">
    <source>
        <dbReference type="ARBA" id="ARBA00022723"/>
    </source>
</evidence>
<comment type="cofactor">
    <cofactor evidence="11">
        <name>[2Fe-2S] cluster</name>
        <dbReference type="ChEBI" id="CHEBI:190135"/>
    </cofactor>
    <text evidence="11">Binds 1 [2Fe-2S] cluster per subunit.</text>
</comment>
<evidence type="ECO:0000259" key="13">
    <source>
        <dbReference type="PROSITE" id="PS51296"/>
    </source>
</evidence>
<evidence type="ECO:0000256" key="11">
    <source>
        <dbReference type="RuleBase" id="RU004494"/>
    </source>
</evidence>
<keyword evidence="9" id="KW-0472">Membrane</keyword>
<evidence type="ECO:0000313" key="14">
    <source>
        <dbReference type="EMBL" id="OMJ70547.1"/>
    </source>
</evidence>
<evidence type="ECO:0000256" key="12">
    <source>
        <dbReference type="RuleBase" id="RU004495"/>
    </source>
</evidence>
<name>A0A1R2B1D2_9CILI</name>
<dbReference type="NCBIfam" id="TIGR01416">
    <property type="entry name" value="Rieske_proteo"/>
    <property type="match status" value="1"/>
</dbReference>
<dbReference type="Proteomes" id="UP000187209">
    <property type="component" value="Unassembled WGS sequence"/>
</dbReference>
<keyword evidence="3" id="KW-0812">Transmembrane</keyword>
<keyword evidence="10" id="KW-1015">Disulfide bond</keyword>
<keyword evidence="4" id="KW-0001">2Fe-2S</keyword>
<dbReference type="InterPro" id="IPR036922">
    <property type="entry name" value="Rieske_2Fe-2S_sf"/>
</dbReference>
<evidence type="ECO:0000313" key="15">
    <source>
        <dbReference type="Proteomes" id="UP000187209"/>
    </source>
</evidence>
<keyword evidence="11" id="KW-0249">Electron transport</keyword>
<proteinExistence type="inferred from homology"/>
<dbReference type="InterPro" id="IPR005805">
    <property type="entry name" value="Rieske_Fe-S_prot_C"/>
</dbReference>
<keyword evidence="8" id="KW-0411">Iron-sulfur</keyword>
<dbReference type="InterPro" id="IPR006317">
    <property type="entry name" value="Ubiquinol_cyt_c_Rdtase_Fe-S-su"/>
</dbReference>
<dbReference type="GO" id="GO:0046872">
    <property type="term" value="F:metal ion binding"/>
    <property type="evidence" value="ECO:0007669"/>
    <property type="project" value="UniProtKB-KW"/>
</dbReference>
<organism evidence="14 15">
    <name type="scientific">Stentor coeruleus</name>
    <dbReference type="NCBI Taxonomy" id="5963"/>
    <lineage>
        <taxon>Eukaryota</taxon>
        <taxon>Sar</taxon>
        <taxon>Alveolata</taxon>
        <taxon>Ciliophora</taxon>
        <taxon>Postciliodesmatophora</taxon>
        <taxon>Heterotrichea</taxon>
        <taxon>Heterotrichida</taxon>
        <taxon>Stentoridae</taxon>
        <taxon>Stentor</taxon>
    </lineage>
</organism>
<comment type="miscellaneous">
    <text evidence="11">The Rieske protein is a high potential 2Fe-2S protein.</text>
</comment>
<dbReference type="InterPro" id="IPR014349">
    <property type="entry name" value="Rieske_Fe-S_prot"/>
</dbReference>
<keyword evidence="15" id="KW-1185">Reference proteome</keyword>
<dbReference type="EMBL" id="MPUH01001077">
    <property type="protein sequence ID" value="OMJ70547.1"/>
    <property type="molecule type" value="Genomic_DNA"/>
</dbReference>
<comment type="catalytic activity">
    <reaction evidence="11">
        <text>a quinol + 2 Fe(III)-[cytochrome c](out) = a quinone + 2 Fe(II)-[cytochrome c](out) + 2 H(+)(out)</text>
        <dbReference type="Rhea" id="RHEA:11484"/>
        <dbReference type="Rhea" id="RHEA-COMP:10350"/>
        <dbReference type="Rhea" id="RHEA-COMP:14399"/>
        <dbReference type="ChEBI" id="CHEBI:15378"/>
        <dbReference type="ChEBI" id="CHEBI:24646"/>
        <dbReference type="ChEBI" id="CHEBI:29033"/>
        <dbReference type="ChEBI" id="CHEBI:29034"/>
        <dbReference type="ChEBI" id="CHEBI:132124"/>
        <dbReference type="EC" id="7.1.1.8"/>
    </reaction>
</comment>
<comment type="similarity">
    <text evidence="2">Belongs to the Rieske iron-sulfur protein family.</text>
</comment>
<dbReference type="GO" id="GO:0008121">
    <property type="term" value="F:quinol-cytochrome-c reductase activity"/>
    <property type="evidence" value="ECO:0007669"/>
    <property type="project" value="UniProtKB-EC"/>
</dbReference>
<feature type="domain" description="Rieske" evidence="13">
    <location>
        <begin position="165"/>
        <end position="238"/>
    </location>
</feature>
<dbReference type="PANTHER" id="PTHR10134">
    <property type="entry name" value="CYTOCHROME B-C1 COMPLEX SUBUNIT RIESKE, MITOCHONDRIAL"/>
    <property type="match status" value="1"/>
</dbReference>
<evidence type="ECO:0000256" key="8">
    <source>
        <dbReference type="ARBA" id="ARBA00023014"/>
    </source>
</evidence>
<dbReference type="Pfam" id="PF00355">
    <property type="entry name" value="Rieske"/>
    <property type="match status" value="1"/>
</dbReference>
<protein>
    <recommendedName>
        <fullName evidence="11">Cytochrome b-c1 complex subunit Rieske, mitochondrial</fullName>
        <ecNumber evidence="11">7.1.1.8</ecNumber>
    </recommendedName>
</protein>
<comment type="subcellular location">
    <subcellularLocation>
        <location evidence="1">Membrane</location>
        <topology evidence="1">Single-pass membrane protein</topology>
    </subcellularLocation>
    <subcellularLocation>
        <location evidence="12">Mitochondrion inner membrane</location>
    </subcellularLocation>
</comment>
<dbReference type="OrthoDB" id="297702at2759"/>
<sequence length="254" mass="29601">MLSRLALSKVLVRAPRACFSEEWYRGNRYSEEGAPFFETPTKPGNFLDRTDFKLKLDNWFDEAREFNEHESDIKKAQLYICNTMVTAVWLTLAKWVASSAAAMTAGWIRYFPDKYMEFDIGELPPGEVMQISWHGNPLFIRRFTKEEMEDEEHTEEHTLMDRSSPVKITDAPNSKVLVISARCTHLGCIPIPYIGKYKGWTCMCHGSIFDKWGRVRQGPALENLRYQNHSLYGNVLCIDGLRFNYEPRRIWIVQ</sequence>
<dbReference type="EC" id="7.1.1.8" evidence="11"/>
<dbReference type="GO" id="GO:0005743">
    <property type="term" value="C:mitochondrial inner membrane"/>
    <property type="evidence" value="ECO:0007669"/>
    <property type="project" value="UniProtKB-SubCell"/>
</dbReference>
<keyword evidence="5" id="KW-0479">Metal-binding</keyword>
<evidence type="ECO:0000256" key="10">
    <source>
        <dbReference type="ARBA" id="ARBA00023157"/>
    </source>
</evidence>
<dbReference type="Gene3D" id="2.102.10.10">
    <property type="entry name" value="Rieske [2Fe-2S] iron-sulphur domain"/>
    <property type="match status" value="1"/>
</dbReference>
<keyword evidence="12" id="KW-0679">Respiratory chain</keyword>
<dbReference type="SUPFAM" id="SSF50022">
    <property type="entry name" value="ISP domain"/>
    <property type="match status" value="1"/>
</dbReference>
<evidence type="ECO:0000256" key="3">
    <source>
        <dbReference type="ARBA" id="ARBA00022692"/>
    </source>
</evidence>
<keyword evidence="6" id="KW-1133">Transmembrane helix</keyword>
<dbReference type="InterPro" id="IPR017941">
    <property type="entry name" value="Rieske_2Fe-2S"/>
</dbReference>